<gene>
    <name evidence="1" type="ORF">SAMN02745355_0527</name>
</gene>
<dbReference type="Proteomes" id="UP000192315">
    <property type="component" value="Unassembled WGS sequence"/>
</dbReference>
<evidence type="ECO:0000313" key="2">
    <source>
        <dbReference type="Proteomes" id="UP000192315"/>
    </source>
</evidence>
<name>A0A8G2FW96_PICTO</name>
<dbReference type="AlphaFoldDB" id="A0A8G2FW96"/>
<protein>
    <submittedName>
        <fullName evidence="1">Uncharacterized protein</fullName>
    </submittedName>
</protein>
<keyword evidence="2" id="KW-1185">Reference proteome</keyword>
<organism evidence="1 2">
    <name type="scientific">Picrophilus torridus (strain ATCC 700027 / DSM 9790 / JCM 10055 / NBRC 100828 / KAW 2/3)</name>
    <dbReference type="NCBI Taxonomy" id="1122961"/>
    <lineage>
        <taxon>Archaea</taxon>
        <taxon>Methanobacteriati</taxon>
        <taxon>Thermoplasmatota</taxon>
        <taxon>Thermoplasmata</taxon>
        <taxon>Thermoplasmatales</taxon>
        <taxon>Picrophilaceae</taxon>
        <taxon>Picrophilus</taxon>
    </lineage>
</organism>
<proteinExistence type="predicted"/>
<reference evidence="1 2" key="1">
    <citation type="submission" date="2017-04" db="EMBL/GenBank/DDBJ databases">
        <authorList>
            <person name="Varghese N."/>
            <person name="Submissions S."/>
        </authorList>
    </citation>
    <scope>NUCLEOTIDE SEQUENCE [LARGE SCALE GENOMIC DNA]</scope>
    <source>
        <strain evidence="1 2">DSM 9789</strain>
    </source>
</reference>
<evidence type="ECO:0000313" key="1">
    <source>
        <dbReference type="EMBL" id="SMD30637.1"/>
    </source>
</evidence>
<comment type="caution">
    <text evidence="1">The sequence shown here is derived from an EMBL/GenBank/DDBJ whole genome shotgun (WGS) entry which is preliminary data.</text>
</comment>
<accession>A0A8G2FW96</accession>
<dbReference type="EMBL" id="FWYE01000001">
    <property type="protein sequence ID" value="SMD30637.1"/>
    <property type="molecule type" value="Genomic_DNA"/>
</dbReference>
<sequence length="79" mass="9250">MILKELENGPVKEEYLISKLIDKNYNYNNLKRSDYIKIGAEIILENKIIFAIDNLVKTGRIKRKKLNIDGIEDLYLLLP</sequence>